<dbReference type="SUPFAM" id="SSF52743">
    <property type="entry name" value="Subtilisin-like"/>
    <property type="match status" value="1"/>
</dbReference>
<sequence length="515" mass="54812">MKQRILAGLLLISLFLLVLPEGLDAARRPLRRKSAIMRPASPGSSSPLSEGEPSPSLTMKSSISDFRPGEIIVKIHDSLPSVSRSFLANAKNTGSRNLDVLNQQFGVKSVERVFQNKAGGRVLSEDNPLSNIMLLRLHDDVDEKTALRSYASLEEVDYAELNYIYHILGEPNDPFLSSQYSLYSSSSNGINAIGGWDIERGDRSTIIAVIDTGVDYRHEDLSGKVIKGYDFVNEDFDPMDDNGHGTHVAGIMGAIADNGRGIAGVCPECSVLAVKVITADGSGSNSWIANGIANATNLGARVINLSLGGLENSQTIRMAVQQAYQQGVVVIAASGNDGSGVPLYPAALSEVIAVGATGRYGDRASFSSYGSHLELAAPGEAIYSTLANNQYDAWNGTSMASPHVAGLAGLLFSRNPSLTNQDVRQILVSTAQDLGVGGRDTYFGYGRINAQAALSQTPDGNGSYPPSDPGTTPDFPNPPTTGPYYVCGTGMSGVFFMTLFGLGLTHIGRWKRRKK</sequence>
<keyword evidence="10" id="KW-1133">Transmembrane helix</keyword>
<comment type="similarity">
    <text evidence="2 7 8">Belongs to the peptidase S8 family.</text>
</comment>
<dbReference type="InterPro" id="IPR000209">
    <property type="entry name" value="Peptidase_S8/S53_dom"/>
</dbReference>
<reference evidence="12 13" key="1">
    <citation type="submission" date="2017-10" db="EMBL/GenBank/DDBJ databases">
        <title>Novel microbial diversity and functional potential in the marine mammal oral microbiome.</title>
        <authorList>
            <person name="Dudek N.K."/>
            <person name="Sun C.L."/>
            <person name="Burstein D."/>
            <person name="Kantor R.S."/>
            <person name="Aliaga Goltsman D.S."/>
            <person name="Bik E.M."/>
            <person name="Thomas B.C."/>
            <person name="Banfield J.F."/>
            <person name="Relman D.A."/>
        </authorList>
    </citation>
    <scope>NUCLEOTIDE SEQUENCE [LARGE SCALE GENOMIC DNA]</scope>
    <source>
        <strain evidence="12">DOLJORAL78_47_16</strain>
    </source>
</reference>
<accession>A0A2G6KAP4</accession>
<dbReference type="InterPro" id="IPR036852">
    <property type="entry name" value="Peptidase_S8/S53_dom_sf"/>
</dbReference>
<dbReference type="PROSITE" id="PS00136">
    <property type="entry name" value="SUBTILASE_ASP"/>
    <property type="match status" value="1"/>
</dbReference>
<dbReference type="PROSITE" id="PS51892">
    <property type="entry name" value="SUBTILASE"/>
    <property type="match status" value="1"/>
</dbReference>
<keyword evidence="6 7" id="KW-0720">Serine protease</keyword>
<evidence type="ECO:0000256" key="5">
    <source>
        <dbReference type="ARBA" id="ARBA00022801"/>
    </source>
</evidence>
<dbReference type="PROSITE" id="PS00137">
    <property type="entry name" value="SUBTILASE_HIS"/>
    <property type="match status" value="1"/>
</dbReference>
<feature type="compositionally biased region" description="Low complexity" evidence="9">
    <location>
        <begin position="41"/>
        <end position="57"/>
    </location>
</feature>
<keyword evidence="5 7" id="KW-0378">Hydrolase</keyword>
<dbReference type="InterPro" id="IPR034084">
    <property type="entry name" value="Thermitase-like_dom"/>
</dbReference>
<evidence type="ECO:0000256" key="8">
    <source>
        <dbReference type="RuleBase" id="RU003355"/>
    </source>
</evidence>
<keyword evidence="10" id="KW-0812">Transmembrane</keyword>
<evidence type="ECO:0000259" key="11">
    <source>
        <dbReference type="Pfam" id="PF00082"/>
    </source>
</evidence>
<evidence type="ECO:0000256" key="4">
    <source>
        <dbReference type="ARBA" id="ARBA00022670"/>
    </source>
</evidence>
<name>A0A2G6KAP4_9BACT</name>
<dbReference type="InterPro" id="IPR050131">
    <property type="entry name" value="Peptidase_S8_subtilisin-like"/>
</dbReference>
<feature type="region of interest" description="Disordered" evidence="9">
    <location>
        <begin position="454"/>
        <end position="478"/>
    </location>
</feature>
<dbReference type="InterPro" id="IPR015500">
    <property type="entry name" value="Peptidase_S8_subtilisin-rel"/>
</dbReference>
<organism evidence="12 13">
    <name type="scientific">candidate division KSB3 bacterium</name>
    <dbReference type="NCBI Taxonomy" id="2044937"/>
    <lineage>
        <taxon>Bacteria</taxon>
        <taxon>candidate division KSB3</taxon>
    </lineage>
</organism>
<evidence type="ECO:0000256" key="9">
    <source>
        <dbReference type="SAM" id="MobiDB-lite"/>
    </source>
</evidence>
<feature type="region of interest" description="Disordered" evidence="9">
    <location>
        <begin position="34"/>
        <end position="60"/>
    </location>
</feature>
<feature type="active site" description="Charge relay system" evidence="7">
    <location>
        <position position="398"/>
    </location>
</feature>
<evidence type="ECO:0000256" key="6">
    <source>
        <dbReference type="ARBA" id="ARBA00022825"/>
    </source>
</evidence>
<dbReference type="PROSITE" id="PS00138">
    <property type="entry name" value="SUBTILASE_SER"/>
    <property type="match status" value="1"/>
</dbReference>
<feature type="active site" description="Charge relay system" evidence="7">
    <location>
        <position position="244"/>
    </location>
</feature>
<proteinExistence type="inferred from homology"/>
<keyword evidence="10" id="KW-0472">Membrane</keyword>
<feature type="transmembrane region" description="Helical" evidence="10">
    <location>
        <begin position="482"/>
        <end position="505"/>
    </location>
</feature>
<dbReference type="InterPro" id="IPR023827">
    <property type="entry name" value="Peptidase_S8_Asp-AS"/>
</dbReference>
<dbReference type="PRINTS" id="PR00723">
    <property type="entry name" value="SUBTILISIN"/>
</dbReference>
<dbReference type="Gene3D" id="3.40.50.200">
    <property type="entry name" value="Peptidase S8/S53 domain"/>
    <property type="match status" value="1"/>
</dbReference>
<keyword evidence="4 7" id="KW-0645">Protease</keyword>
<feature type="active site" description="Charge relay system" evidence="7">
    <location>
        <position position="211"/>
    </location>
</feature>
<evidence type="ECO:0000313" key="12">
    <source>
        <dbReference type="EMBL" id="PIE32758.1"/>
    </source>
</evidence>
<dbReference type="InterPro" id="IPR023828">
    <property type="entry name" value="Peptidase_S8_Ser-AS"/>
</dbReference>
<dbReference type="AlphaFoldDB" id="A0A2G6KAP4"/>
<comment type="caution">
    <text evidence="12">The sequence shown here is derived from an EMBL/GenBank/DDBJ whole genome shotgun (WGS) entry which is preliminary data.</text>
</comment>
<dbReference type="GO" id="GO:0005576">
    <property type="term" value="C:extracellular region"/>
    <property type="evidence" value="ECO:0007669"/>
    <property type="project" value="UniProtKB-SubCell"/>
</dbReference>
<dbReference type="GO" id="GO:0004252">
    <property type="term" value="F:serine-type endopeptidase activity"/>
    <property type="evidence" value="ECO:0007669"/>
    <property type="project" value="UniProtKB-UniRule"/>
</dbReference>
<comment type="subcellular location">
    <subcellularLocation>
        <location evidence="1">Secreted</location>
    </subcellularLocation>
</comment>
<dbReference type="InterPro" id="IPR022398">
    <property type="entry name" value="Peptidase_S8_His-AS"/>
</dbReference>
<evidence type="ECO:0000256" key="10">
    <source>
        <dbReference type="SAM" id="Phobius"/>
    </source>
</evidence>
<evidence type="ECO:0000256" key="7">
    <source>
        <dbReference type="PROSITE-ProRule" id="PRU01240"/>
    </source>
</evidence>
<evidence type="ECO:0000313" key="13">
    <source>
        <dbReference type="Proteomes" id="UP000230821"/>
    </source>
</evidence>
<dbReference type="GO" id="GO:0006508">
    <property type="term" value="P:proteolysis"/>
    <property type="evidence" value="ECO:0007669"/>
    <property type="project" value="UniProtKB-KW"/>
</dbReference>
<dbReference type="PANTHER" id="PTHR43806:SF11">
    <property type="entry name" value="CEREVISIN-RELATED"/>
    <property type="match status" value="1"/>
</dbReference>
<dbReference type="PANTHER" id="PTHR43806">
    <property type="entry name" value="PEPTIDASE S8"/>
    <property type="match status" value="1"/>
</dbReference>
<dbReference type="CDD" id="cd07484">
    <property type="entry name" value="Peptidases_S8_Thermitase_like"/>
    <property type="match status" value="1"/>
</dbReference>
<keyword evidence="3" id="KW-0964">Secreted</keyword>
<dbReference type="EMBL" id="PDSK01000108">
    <property type="protein sequence ID" value="PIE32758.1"/>
    <property type="molecule type" value="Genomic_DNA"/>
</dbReference>
<evidence type="ECO:0000256" key="1">
    <source>
        <dbReference type="ARBA" id="ARBA00004613"/>
    </source>
</evidence>
<gene>
    <name evidence="12" type="ORF">CSA56_14325</name>
</gene>
<dbReference type="Pfam" id="PF00082">
    <property type="entry name" value="Peptidase_S8"/>
    <property type="match status" value="1"/>
</dbReference>
<feature type="domain" description="Peptidase S8/S53" evidence="11">
    <location>
        <begin position="203"/>
        <end position="446"/>
    </location>
</feature>
<protein>
    <submittedName>
        <fullName evidence="12">Alkaline serine protease</fullName>
    </submittedName>
</protein>
<evidence type="ECO:0000256" key="2">
    <source>
        <dbReference type="ARBA" id="ARBA00011073"/>
    </source>
</evidence>
<dbReference type="Proteomes" id="UP000230821">
    <property type="component" value="Unassembled WGS sequence"/>
</dbReference>
<evidence type="ECO:0000256" key="3">
    <source>
        <dbReference type="ARBA" id="ARBA00022525"/>
    </source>
</evidence>